<keyword evidence="1" id="KW-0472">Membrane</keyword>
<name>A0A0K2SK44_LIMPI</name>
<sequence length="175" mass="18705">MQTLLALLFGFAFGFLLQRAGLSRYKNIVNVFLLKDMTVLKFMMSAMATGMVGIFLFRDLGLLELQVNETYVVGNLLGGAIFGIGMALAGFCPGTVVAGAGQGSLDYLLPGMLGFLGGAVLFGATYTQVFRPVHAMANLGGPTLASLWNVQPWLVILLFVQASVGLFLFLEAKKL</sequence>
<evidence type="ECO:0000313" key="2">
    <source>
        <dbReference type="EMBL" id="BAS27199.1"/>
    </source>
</evidence>
<dbReference type="STRING" id="1555112.LIP_1348"/>
<gene>
    <name evidence="2" type="ORF">LIP_1348</name>
</gene>
<dbReference type="Proteomes" id="UP000065807">
    <property type="component" value="Chromosome"/>
</dbReference>
<feature type="transmembrane region" description="Helical" evidence="1">
    <location>
        <begin position="38"/>
        <end position="57"/>
    </location>
</feature>
<feature type="transmembrane region" description="Helical" evidence="1">
    <location>
        <begin position="107"/>
        <end position="129"/>
    </location>
</feature>
<dbReference type="RefSeq" id="WP_068135742.1">
    <property type="nucleotide sequence ID" value="NZ_AP014924.1"/>
</dbReference>
<accession>A0A0K2SK44</accession>
<proteinExistence type="predicted"/>
<reference evidence="3" key="1">
    <citation type="submission" date="2015-07" db="EMBL/GenBank/DDBJ databases">
        <title>Complete genome sequence and phylogenetic analysis of Limnochorda pilosa.</title>
        <authorList>
            <person name="Watanabe M."/>
            <person name="Kojima H."/>
            <person name="Fukui M."/>
        </authorList>
    </citation>
    <scope>NUCLEOTIDE SEQUENCE [LARGE SCALE GENOMIC DNA]</scope>
    <source>
        <strain evidence="3">HC45</strain>
    </source>
</reference>
<dbReference type="InterPro" id="IPR007272">
    <property type="entry name" value="Sulf_transp_TsuA/YedE"/>
</dbReference>
<dbReference type="KEGG" id="lpil:LIP_1348"/>
<evidence type="ECO:0000256" key="1">
    <source>
        <dbReference type="SAM" id="Phobius"/>
    </source>
</evidence>
<evidence type="ECO:0008006" key="4">
    <source>
        <dbReference type="Google" id="ProtNLM"/>
    </source>
</evidence>
<feature type="transmembrane region" description="Helical" evidence="1">
    <location>
        <begin position="150"/>
        <end position="170"/>
    </location>
</feature>
<evidence type="ECO:0000313" key="3">
    <source>
        <dbReference type="Proteomes" id="UP000065807"/>
    </source>
</evidence>
<dbReference type="EMBL" id="AP014924">
    <property type="protein sequence ID" value="BAS27199.1"/>
    <property type="molecule type" value="Genomic_DNA"/>
</dbReference>
<protein>
    <recommendedName>
        <fullName evidence="4">Sulphur transport domain-containing protein</fullName>
    </recommendedName>
</protein>
<dbReference type="Pfam" id="PF04143">
    <property type="entry name" value="Sulf_transp"/>
    <property type="match status" value="1"/>
</dbReference>
<organism evidence="2 3">
    <name type="scientific">Limnochorda pilosa</name>
    <dbReference type="NCBI Taxonomy" id="1555112"/>
    <lineage>
        <taxon>Bacteria</taxon>
        <taxon>Bacillati</taxon>
        <taxon>Bacillota</taxon>
        <taxon>Limnochordia</taxon>
        <taxon>Limnochordales</taxon>
        <taxon>Limnochordaceae</taxon>
        <taxon>Limnochorda</taxon>
    </lineage>
</organism>
<reference evidence="3" key="2">
    <citation type="journal article" date="2016" name="Int. J. Syst. Evol. Microbiol.">
        <title>Complete genome sequence and cell structure of Limnochorda pilosa, a Gram-negative spore-former within the phylum Firmicutes.</title>
        <authorList>
            <person name="Watanabe M."/>
            <person name="Kojima H."/>
            <person name="Fukui M."/>
        </authorList>
    </citation>
    <scope>NUCLEOTIDE SEQUENCE [LARGE SCALE GENOMIC DNA]</scope>
    <source>
        <strain evidence="3">HC45</strain>
    </source>
</reference>
<dbReference type="OrthoDB" id="9790409at2"/>
<keyword evidence="1" id="KW-0812">Transmembrane</keyword>
<keyword evidence="1" id="KW-1133">Transmembrane helix</keyword>
<dbReference type="AlphaFoldDB" id="A0A0K2SK44"/>
<feature type="transmembrane region" description="Helical" evidence="1">
    <location>
        <begin position="77"/>
        <end position="101"/>
    </location>
</feature>
<keyword evidence="3" id="KW-1185">Reference proteome</keyword>